<dbReference type="Proteomes" id="UP000661691">
    <property type="component" value="Unassembled WGS sequence"/>
</dbReference>
<evidence type="ECO:0000259" key="1">
    <source>
        <dbReference type="Pfam" id="PF13614"/>
    </source>
</evidence>
<name>A0A926RVH8_9BACL</name>
<feature type="domain" description="AAA" evidence="1">
    <location>
        <begin position="2"/>
        <end position="168"/>
    </location>
</feature>
<dbReference type="InterPro" id="IPR050678">
    <property type="entry name" value="DNA_Partitioning_ATPase"/>
</dbReference>
<comment type="caution">
    <text evidence="2">The sequence shown here is derived from an EMBL/GenBank/DDBJ whole genome shotgun (WGS) entry which is preliminary data.</text>
</comment>
<dbReference type="Gene3D" id="3.40.50.300">
    <property type="entry name" value="P-loop containing nucleotide triphosphate hydrolases"/>
    <property type="match status" value="1"/>
</dbReference>
<dbReference type="InterPro" id="IPR027417">
    <property type="entry name" value="P-loop_NTPase"/>
</dbReference>
<evidence type="ECO:0000313" key="2">
    <source>
        <dbReference type="EMBL" id="MBD1373847.1"/>
    </source>
</evidence>
<accession>A0A926RVH8</accession>
<dbReference type="EMBL" id="JACXAH010000040">
    <property type="protein sequence ID" value="MBD1373847.1"/>
    <property type="molecule type" value="Genomic_DNA"/>
</dbReference>
<proteinExistence type="predicted"/>
<evidence type="ECO:0000313" key="3">
    <source>
        <dbReference type="Proteomes" id="UP000661691"/>
    </source>
</evidence>
<protein>
    <submittedName>
        <fullName evidence="2">ParA family protein</fullName>
    </submittedName>
</protein>
<dbReference type="PANTHER" id="PTHR13696">
    <property type="entry name" value="P-LOOP CONTAINING NUCLEOSIDE TRIPHOSPHATE HYDROLASE"/>
    <property type="match status" value="1"/>
</dbReference>
<sequence>MNKGGCGKTSLITNLASALSSENENVKVLIIDMDPQGNAALTFGLTPNDIEYTMYQVLTGEDDISEITIQVENNLYIAPSNSEMDFLEFEVLPNIEKYKNPFLLLKEKLDAIKNDYDYIFIDTPPSLGLIAGNVLAVTDEIIIPFVPDSFGVHGFIRVVQALQDFKEDQGIDVNVIGVVSMLVDNRTKLHQDMIADAKEYCKNNNIRMFKTAIPRSIRFAASVGYDRKPAVLSSERSNPIVKSYIELMKELLENE</sequence>
<dbReference type="SUPFAM" id="SSF52540">
    <property type="entry name" value="P-loop containing nucleoside triphosphate hydrolases"/>
    <property type="match status" value="1"/>
</dbReference>
<gene>
    <name evidence="2" type="ORF">IC620_15995</name>
</gene>
<keyword evidence="3" id="KW-1185">Reference proteome</keyword>
<organism evidence="2 3">
    <name type="scientific">Polycladospora coralii</name>
    <dbReference type="NCBI Taxonomy" id="2771432"/>
    <lineage>
        <taxon>Bacteria</taxon>
        <taxon>Bacillati</taxon>
        <taxon>Bacillota</taxon>
        <taxon>Bacilli</taxon>
        <taxon>Bacillales</taxon>
        <taxon>Thermoactinomycetaceae</taxon>
        <taxon>Polycladospora</taxon>
    </lineage>
</organism>
<dbReference type="AlphaFoldDB" id="A0A926RVH8"/>
<dbReference type="InterPro" id="IPR025669">
    <property type="entry name" value="AAA_dom"/>
</dbReference>
<dbReference type="Pfam" id="PF13614">
    <property type="entry name" value="AAA_31"/>
    <property type="match status" value="1"/>
</dbReference>
<dbReference type="PANTHER" id="PTHR13696:SF52">
    <property type="entry name" value="PARA FAMILY PROTEIN CT_582"/>
    <property type="match status" value="1"/>
</dbReference>
<reference evidence="2" key="1">
    <citation type="submission" date="2020-09" db="EMBL/GenBank/DDBJ databases">
        <title>A novel bacterium of genus Hazenella, isolated from South China Sea.</title>
        <authorList>
            <person name="Huang H."/>
            <person name="Mo K."/>
            <person name="Hu Y."/>
        </authorList>
    </citation>
    <scope>NUCLEOTIDE SEQUENCE</scope>
    <source>
        <strain evidence="2">IB182357</strain>
    </source>
</reference>
<dbReference type="CDD" id="cd02042">
    <property type="entry name" value="ParAB_family"/>
    <property type="match status" value="1"/>
</dbReference>